<gene>
    <name evidence="1" type="ORF">SAMEA44547418_00461</name>
</gene>
<dbReference type="KEGG" id="vrm:44547418_00461"/>
<evidence type="ECO:0000313" key="2">
    <source>
        <dbReference type="Proteomes" id="UP000214973"/>
    </source>
</evidence>
<dbReference type="AlphaFoldDB" id="A0A239YM60"/>
<keyword evidence="2" id="KW-1185">Reference proteome</keyword>
<dbReference type="RefSeq" id="WP_095065384.1">
    <property type="nucleotide sequence ID" value="NZ_LT906470.1"/>
</dbReference>
<organism evidence="1 2">
    <name type="scientific">Veillonella rodentium</name>
    <dbReference type="NCBI Taxonomy" id="248315"/>
    <lineage>
        <taxon>Bacteria</taxon>
        <taxon>Bacillati</taxon>
        <taxon>Bacillota</taxon>
        <taxon>Negativicutes</taxon>
        <taxon>Veillonellales</taxon>
        <taxon>Veillonellaceae</taxon>
        <taxon>Veillonella</taxon>
    </lineage>
</organism>
<sequence>MNISTNYPVQETPNNTKFYMAICSNAYVIDHNLDYIVQWMEQYHAIYFSQVNTVEEANQLASTVIFYNQSLYIPKDQWFINICVGEHNTQLNYNPNTPMIFNGTVNADTTNEIIDSNSLGIWSIIADQGYGIVDNSYTLKGMIESKKLTNIIARKFKTLTEANVFARHRYTRRYNSLFPQAILYIPQGDMNVNQFYPIPNYEQLKQQRLHLMEWDNLLQRDMFL</sequence>
<dbReference type="EMBL" id="LT906470">
    <property type="protein sequence ID" value="SNV59304.1"/>
    <property type="molecule type" value="Genomic_DNA"/>
</dbReference>
<protein>
    <submittedName>
        <fullName evidence="1">Uncharacterized protein</fullName>
    </submittedName>
</protein>
<name>A0A239YM60_9FIRM</name>
<accession>A0A239YM60</accession>
<proteinExistence type="predicted"/>
<evidence type="ECO:0000313" key="1">
    <source>
        <dbReference type="EMBL" id="SNV59304.1"/>
    </source>
</evidence>
<dbReference type="Proteomes" id="UP000214973">
    <property type="component" value="Chromosome 1"/>
</dbReference>
<reference evidence="1 2" key="1">
    <citation type="submission" date="2017-06" db="EMBL/GenBank/DDBJ databases">
        <authorList>
            <consortium name="Pathogen Informatics"/>
        </authorList>
    </citation>
    <scope>NUCLEOTIDE SEQUENCE [LARGE SCALE GENOMIC DNA]</scope>
    <source>
        <strain evidence="1 2">NCTC12018</strain>
    </source>
</reference>